<dbReference type="AlphaFoldDB" id="A0A4P6P4C3"/>
<keyword evidence="2" id="KW-1185">Reference proteome</keyword>
<sequence length="748" mass="84976">MSDVLVFTPKHKLDYQKNYADFIAFAKNDLTLFGDHEFKAPLGTQKGWECDKWSWDTARSKKLTIVFGNSVNHSKYIPFKQPFADFAKAYVRYEQSLNHKDSTAWASSLVWIYNALEESAAQNDRADVDIMHLNNTVINRVEEQIKNSKLGAGAKRNIGLSFEKVLKFIKDKRFKLDLQDWLNPFPRPSDSRIKLDEDSRKEEVEKCPSDYQMLQVADAFHKAKTPRQKYFSSLCVMLMCQPSRNTELNGLTINSLQRSEKGRLYLMWHPAKGGDPVKKWVPKLLEDVVQQGFDRLIDISEPARTAAKFAFENPNIFMMHDKCITPTDFPQDKPLTYNQFAKAICFKTGLDSNGTQMSWTHNGSIKWLRNLISQINHVADWKKDLLNGCKVSQDNEILTKHTHNPTGISIKFPSYRDLRSVVDQKYKTKDFPNYGDVKLWDCITLVRENEFHKEFDVKPFSWVMVGHGPVSDALGSDRPSGEETIESIFDELAITDEDGTRLQLNTHQPRHWLNTKLKLAGEEDWLIAKWSGRADIEQNKAYDGRTQEQKSRLTKRIGHVANGEGVMTVAQANQFLLPYTSESPPPAIVLHDLGLPVSLKSLGINRSGVAQFTGLGYCVHNYAESPCVKNGDCAVCSDHECLKGLPNTLEELKNLEKLNEEQLEDAIVKAGDKVFGADRWVTASGFRLSKIKTIIAMMEDPNRPDGTPIRIPDELDPSPVKRSLNIDEQNVIPIFDLTALALSDMEES</sequence>
<dbReference type="RefSeq" id="WP_130601288.1">
    <property type="nucleotide sequence ID" value="NZ_CP034759.1"/>
</dbReference>
<reference evidence="1 2" key="1">
    <citation type="submission" date="2018-12" db="EMBL/GenBank/DDBJ databases">
        <title>Complete genome of Litorilituus sediminis.</title>
        <authorList>
            <person name="Liu A."/>
            <person name="Rong J."/>
        </authorList>
    </citation>
    <scope>NUCLEOTIDE SEQUENCE [LARGE SCALE GENOMIC DNA]</scope>
    <source>
        <strain evidence="1 2">JCM 17549</strain>
    </source>
</reference>
<organism evidence="1 2">
    <name type="scientific">Litorilituus sediminis</name>
    <dbReference type="NCBI Taxonomy" id="718192"/>
    <lineage>
        <taxon>Bacteria</taxon>
        <taxon>Pseudomonadati</taxon>
        <taxon>Pseudomonadota</taxon>
        <taxon>Gammaproteobacteria</taxon>
        <taxon>Alteromonadales</taxon>
        <taxon>Colwelliaceae</taxon>
        <taxon>Litorilituus</taxon>
    </lineage>
</organism>
<proteinExistence type="predicted"/>
<evidence type="ECO:0000313" key="2">
    <source>
        <dbReference type="Proteomes" id="UP000290244"/>
    </source>
</evidence>
<evidence type="ECO:0008006" key="3">
    <source>
        <dbReference type="Google" id="ProtNLM"/>
    </source>
</evidence>
<evidence type="ECO:0000313" key="1">
    <source>
        <dbReference type="EMBL" id="QBG35778.1"/>
    </source>
</evidence>
<dbReference type="EMBL" id="CP034759">
    <property type="protein sequence ID" value="QBG35778.1"/>
    <property type="molecule type" value="Genomic_DNA"/>
</dbReference>
<dbReference type="OrthoDB" id="6725579at2"/>
<protein>
    <recommendedName>
        <fullName evidence="3">Integrase</fullName>
    </recommendedName>
</protein>
<dbReference type="KEGG" id="lsd:EMK97_08660"/>
<name>A0A4P6P4C3_9GAMM</name>
<accession>A0A4P6P4C3</accession>
<dbReference type="Proteomes" id="UP000290244">
    <property type="component" value="Chromosome"/>
</dbReference>
<gene>
    <name evidence="1" type="ORF">EMK97_08660</name>
</gene>